<evidence type="ECO:0000256" key="8">
    <source>
        <dbReference type="ARBA" id="ARBA00031254"/>
    </source>
</evidence>
<feature type="domain" description="Mediator complex subunit Med1" evidence="11">
    <location>
        <begin position="50"/>
        <end position="424"/>
    </location>
</feature>
<dbReference type="Proteomes" id="UP000183832">
    <property type="component" value="Unassembled WGS sequence"/>
</dbReference>
<evidence type="ECO:0000256" key="4">
    <source>
        <dbReference type="ARBA" id="ARBA00023015"/>
    </source>
</evidence>
<evidence type="ECO:0000313" key="13">
    <source>
        <dbReference type="Proteomes" id="UP000183832"/>
    </source>
</evidence>
<feature type="compositionally biased region" description="Low complexity" evidence="10">
    <location>
        <begin position="974"/>
        <end position="984"/>
    </location>
</feature>
<sequence length="1197" mass="133097">MENKKWKHELLMENLRAKSSRSLMEIAKSTRLNLLERRFNIDAVEKQTLQNALDNLQNNIQVKNRAHLIERLESITRRSLLKFTDNANTNSCFISSDMFYLEILLDPQSGKVNDVKVHHECSNESQSEPHLIDVLRKGDFIDFTQQLEGFQSIYQLNAESKIKSKAYIAIQALENDLLNIFGLECMQMQPESMVLNSSLGLAMKRQGGHPLKLLFFIRPTELLNLEMKRMDSLTDALQTANFAKRIIGNSVSINLEAAAPSNKLQITSLLIKNVGKSDAHYNFNPINLHNSTMLPATFVLRLNQAMPVSTEFIDEIKKITNNLGVFGDRSSVKLENSDDERHAPGLLISMIVNSESQGLSNNAQKGLFVTLADQSHCYFISDNPEMTGTIVKSIQFTEPSHVIKIVKMLRQQAFFNALIASCVRKPAECPNLDCFIFEVNVVSMSFIQVIVEHPIEETIVTVELDISDIRRINVKINGSEHQFDSKLENYILRVFQKTMSIPMILRSLIKYWENKSQDFQRLQKKVFNNEFYDSTSDPKRGDTNEKKDERERNSSSGTIDASYNGNGSGSGSVNNVSGAFDICGTNKNEIFFKTANDQSKQVRHDLEVNIDIFDQQRTSKMSRGMAFDLNDENDDLIRCNLMTEDMLIDNSPSPMSSNSSGDVEKNLIFQAKNRMPSQKSLDVFEFNDPSPPPAVTVIPPLQSPLAEERSKKVPTPRASPSTISTHSRVHDIEIIPLKSQSPVTEPSMLSHGSISIHPINNFYEKPKSEKKKKRKREDGDMGSPAAVKKKLSDSLGSSMANKSSGSGGQLLGKPSASFKPKKSPARGLEGIDDSTFMNFGAEQTITTVTSPLPSPQSLLKNSSSAQVNRKSSLSAVINKLKSEMSDAIATSHGDEKKGEYQIKSSGSDGIKITFNKTKSSKSPKSPKHTGLKPGVNSGPASKKSSQSHKSSSQKLLYQKSNSSGSLNPQTFTMSPKSSSQPSRSSSKERSKEGSVSPMSGFAGTSNDMLKNMLKMASTGPRPDVIKSFDKNFQIPKLSSRGKSDEKTSFEDNFKLMHPRSAPTTPVHHLTPSPTLDFMRDGGAGGNLFQPSMQNSFLTSNQQLNNKSVNQNKKLFKSVSSEHLPGEENEKFPKSSDSNDNDFQTFLRAQSKMNDQAVSMQIFKSIDLGGNMTQSGGNLQMNDSMFNDDDLSFIRNEM</sequence>
<evidence type="ECO:0000256" key="9">
    <source>
        <dbReference type="RuleBase" id="RU364059"/>
    </source>
</evidence>
<accession>A0A1J1IUE4</accession>
<evidence type="ECO:0000259" key="11">
    <source>
        <dbReference type="Pfam" id="PF10744"/>
    </source>
</evidence>
<comment type="similarity">
    <text evidence="2 9">Belongs to the Mediator complex subunit 1 family.</text>
</comment>
<keyword evidence="7 9" id="KW-0539">Nucleus</keyword>
<evidence type="ECO:0000256" key="2">
    <source>
        <dbReference type="ARBA" id="ARBA00006210"/>
    </source>
</evidence>
<dbReference type="AlphaFoldDB" id="A0A1J1IUE4"/>
<reference evidence="12 13" key="1">
    <citation type="submission" date="2015-04" db="EMBL/GenBank/DDBJ databases">
        <authorList>
            <person name="Syromyatnikov M.Y."/>
            <person name="Popov V.N."/>
        </authorList>
    </citation>
    <scope>NUCLEOTIDE SEQUENCE [LARGE SCALE GENOMIC DNA]</scope>
</reference>
<feature type="region of interest" description="Disordered" evidence="10">
    <location>
        <begin position="705"/>
        <end position="725"/>
    </location>
</feature>
<dbReference type="InterPro" id="IPR051999">
    <property type="entry name" value="Mediator_complex_subunit_1"/>
</dbReference>
<feature type="region of interest" description="Disordered" evidence="10">
    <location>
        <begin position="888"/>
        <end position="1006"/>
    </location>
</feature>
<evidence type="ECO:0000313" key="12">
    <source>
        <dbReference type="EMBL" id="CRL02750.1"/>
    </source>
</evidence>
<protein>
    <recommendedName>
        <fullName evidence="3 9">Mediator of RNA polymerase II transcription subunit 1</fullName>
    </recommendedName>
    <alternativeName>
        <fullName evidence="8 9">Mediator complex subunit 1</fullName>
    </alternativeName>
</protein>
<evidence type="ECO:0000256" key="5">
    <source>
        <dbReference type="ARBA" id="ARBA00023159"/>
    </source>
</evidence>
<feature type="region of interest" description="Disordered" evidence="10">
    <location>
        <begin position="533"/>
        <end position="569"/>
    </location>
</feature>
<comment type="function">
    <text evidence="9">Component of the Mediator complex, a coactivator involved in the regulated transcription of nearly all RNA polymerase II-dependent genes. Mediator functions as a bridge to convey information from gene-specific regulatory proteins to the basal RNA polymerase II transcription machinery. Mediator is recruited to promoters by direct interactions with regulatory proteins and serves as a scaffold for the assembly of a functional preinitiation complex with RNA polymerase II and the general transcription factors.</text>
</comment>
<dbReference type="OrthoDB" id="2281547at2759"/>
<organism evidence="12 13">
    <name type="scientific">Clunio marinus</name>
    <dbReference type="NCBI Taxonomy" id="568069"/>
    <lineage>
        <taxon>Eukaryota</taxon>
        <taxon>Metazoa</taxon>
        <taxon>Ecdysozoa</taxon>
        <taxon>Arthropoda</taxon>
        <taxon>Hexapoda</taxon>
        <taxon>Insecta</taxon>
        <taxon>Pterygota</taxon>
        <taxon>Neoptera</taxon>
        <taxon>Endopterygota</taxon>
        <taxon>Diptera</taxon>
        <taxon>Nematocera</taxon>
        <taxon>Chironomoidea</taxon>
        <taxon>Chironomidae</taxon>
        <taxon>Clunio</taxon>
    </lineage>
</organism>
<comment type="subcellular location">
    <subcellularLocation>
        <location evidence="1 9">Nucleus</location>
    </subcellularLocation>
</comment>
<name>A0A1J1IUE4_9DIPT</name>
<dbReference type="PANTHER" id="PTHR12881:SF10">
    <property type="entry name" value="MEDIATOR OF RNA POLYMERASE II TRANSCRIPTION SUBUNIT 1"/>
    <property type="match status" value="1"/>
</dbReference>
<keyword evidence="5 9" id="KW-0010">Activator</keyword>
<feature type="region of interest" description="Disordered" evidence="10">
    <location>
        <begin position="1118"/>
        <end position="1141"/>
    </location>
</feature>
<feature type="compositionally biased region" description="Low complexity" evidence="10">
    <location>
        <begin position="941"/>
        <end position="963"/>
    </location>
</feature>
<dbReference type="GO" id="GO:0003712">
    <property type="term" value="F:transcription coregulator activity"/>
    <property type="evidence" value="ECO:0007669"/>
    <property type="project" value="InterPro"/>
</dbReference>
<feature type="region of interest" description="Disordered" evidence="10">
    <location>
        <begin position="847"/>
        <end position="871"/>
    </location>
</feature>
<feature type="compositionally biased region" description="Basic and acidic residues" evidence="10">
    <location>
        <begin position="1123"/>
        <end position="1133"/>
    </location>
</feature>
<evidence type="ECO:0000256" key="7">
    <source>
        <dbReference type="ARBA" id="ARBA00023242"/>
    </source>
</evidence>
<feature type="compositionally biased region" description="Polar residues" evidence="10">
    <location>
        <begin position="554"/>
        <end position="563"/>
    </location>
</feature>
<dbReference type="GO" id="GO:0016592">
    <property type="term" value="C:mediator complex"/>
    <property type="evidence" value="ECO:0007669"/>
    <property type="project" value="InterPro"/>
</dbReference>
<evidence type="ECO:0000256" key="6">
    <source>
        <dbReference type="ARBA" id="ARBA00023163"/>
    </source>
</evidence>
<feature type="compositionally biased region" description="Basic residues" evidence="10">
    <location>
        <begin position="918"/>
        <end position="930"/>
    </location>
</feature>
<dbReference type="Pfam" id="PF10744">
    <property type="entry name" value="Med1"/>
    <property type="match status" value="1"/>
</dbReference>
<keyword evidence="6 9" id="KW-0804">Transcription</keyword>
<dbReference type="PANTHER" id="PTHR12881">
    <property type="entry name" value="MEDIATOR OF RNA POLYMERASE II TRANSCRIPTION SUBUNIT 1"/>
    <property type="match status" value="1"/>
</dbReference>
<evidence type="ECO:0000256" key="10">
    <source>
        <dbReference type="SAM" id="MobiDB-lite"/>
    </source>
</evidence>
<dbReference type="GO" id="GO:0045944">
    <property type="term" value="P:positive regulation of transcription by RNA polymerase II"/>
    <property type="evidence" value="ECO:0007669"/>
    <property type="project" value="UniProtKB-ARBA"/>
</dbReference>
<feature type="region of interest" description="Disordered" evidence="10">
    <location>
        <begin position="742"/>
        <end position="833"/>
    </location>
</feature>
<evidence type="ECO:0000256" key="3">
    <source>
        <dbReference type="ARBA" id="ARBA00020612"/>
    </source>
</evidence>
<proteinExistence type="inferred from homology"/>
<dbReference type="InterPro" id="IPR019680">
    <property type="entry name" value="Mediator_Med1"/>
</dbReference>
<gene>
    <name evidence="12" type="ORF">CLUMA_CG015829</name>
</gene>
<feature type="compositionally biased region" description="Basic and acidic residues" evidence="10">
    <location>
        <begin position="536"/>
        <end position="553"/>
    </location>
</feature>
<evidence type="ECO:0000256" key="1">
    <source>
        <dbReference type="ARBA" id="ARBA00004123"/>
    </source>
</evidence>
<feature type="compositionally biased region" description="Polar residues" evidence="10">
    <location>
        <begin position="964"/>
        <end position="973"/>
    </location>
</feature>
<keyword evidence="13" id="KW-1185">Reference proteome</keyword>
<dbReference type="EMBL" id="CVRI01000058">
    <property type="protein sequence ID" value="CRL02750.1"/>
    <property type="molecule type" value="Genomic_DNA"/>
</dbReference>
<dbReference type="STRING" id="568069.A0A1J1IUE4"/>
<keyword evidence="4 9" id="KW-0805">Transcription regulation</keyword>